<dbReference type="SMART" id="SM00822">
    <property type="entry name" value="PKS_KR"/>
    <property type="match status" value="1"/>
</dbReference>
<dbReference type="AlphaFoldDB" id="A0A150QLA9"/>
<keyword evidence="2" id="KW-0560">Oxidoreductase</keyword>
<dbReference type="InterPro" id="IPR020904">
    <property type="entry name" value="Sc_DH/Rdtase_CS"/>
</dbReference>
<comment type="caution">
    <text evidence="4">The sequence shown here is derived from an EMBL/GenBank/DDBJ whole genome shotgun (WGS) entry which is preliminary data.</text>
</comment>
<evidence type="ECO:0000313" key="4">
    <source>
        <dbReference type="EMBL" id="KYF68448.1"/>
    </source>
</evidence>
<comment type="similarity">
    <text evidence="1">Belongs to the short-chain dehydrogenases/reductases (SDR) family.</text>
</comment>
<dbReference type="PANTHER" id="PTHR42879:SF2">
    <property type="entry name" value="3-OXOACYL-[ACYL-CARRIER-PROTEIN] REDUCTASE FABG"/>
    <property type="match status" value="1"/>
</dbReference>
<dbReference type="SUPFAM" id="SSF51735">
    <property type="entry name" value="NAD(P)-binding Rossmann-fold domains"/>
    <property type="match status" value="1"/>
</dbReference>
<dbReference type="PANTHER" id="PTHR42879">
    <property type="entry name" value="3-OXOACYL-(ACYL-CARRIER-PROTEIN) REDUCTASE"/>
    <property type="match status" value="1"/>
</dbReference>
<reference evidence="4 5" key="1">
    <citation type="submission" date="2014-02" db="EMBL/GenBank/DDBJ databases">
        <title>The small core and large imbalanced accessory genome model reveals a collaborative survival strategy of Sorangium cellulosum strains in nature.</title>
        <authorList>
            <person name="Han K."/>
            <person name="Peng R."/>
            <person name="Blom J."/>
            <person name="Li Y.-Z."/>
        </authorList>
    </citation>
    <scope>NUCLEOTIDE SEQUENCE [LARGE SCALE GENOMIC DNA]</scope>
    <source>
        <strain evidence="4 5">So0008-312</strain>
    </source>
</reference>
<dbReference type="InterPro" id="IPR036291">
    <property type="entry name" value="NAD(P)-bd_dom_sf"/>
</dbReference>
<evidence type="ECO:0000313" key="5">
    <source>
        <dbReference type="Proteomes" id="UP000075260"/>
    </source>
</evidence>
<sequence>MELGLEKRAALVTGGSQGIGKEVALQLAAEGARVALTYRSGREKAREVVQEIERRGGEALALELDLGSLESIKAAVSAVLERFGQLDVLVNNAVRWSERLPWEAPRFEDIPLDEWQGTIHDNVDGAFAAIQAAVPSMRARGWGRIVNLSSGAALDGVVGSGPYAAAKSALHGLTAVLARELGPHGILANVVVPGLTLTDRVSARSSPEFAERRGKAYPVGRLLRAEEVAPTIVFLCSAANTAVTGEIVRASGGRPM</sequence>
<dbReference type="Pfam" id="PF13561">
    <property type="entry name" value="adh_short_C2"/>
    <property type="match status" value="1"/>
</dbReference>
<dbReference type="InterPro" id="IPR050259">
    <property type="entry name" value="SDR"/>
</dbReference>
<dbReference type="PRINTS" id="PR00081">
    <property type="entry name" value="GDHRDH"/>
</dbReference>
<evidence type="ECO:0000256" key="1">
    <source>
        <dbReference type="ARBA" id="ARBA00006484"/>
    </source>
</evidence>
<dbReference type="FunFam" id="3.40.50.720:FF:000173">
    <property type="entry name" value="3-oxoacyl-[acyl-carrier protein] reductase"/>
    <property type="match status" value="1"/>
</dbReference>
<dbReference type="PROSITE" id="PS00061">
    <property type="entry name" value="ADH_SHORT"/>
    <property type="match status" value="1"/>
</dbReference>
<proteinExistence type="inferred from homology"/>
<dbReference type="PRINTS" id="PR00080">
    <property type="entry name" value="SDRFAMILY"/>
</dbReference>
<feature type="domain" description="Ketoreductase" evidence="3">
    <location>
        <begin position="8"/>
        <end position="196"/>
    </location>
</feature>
<protein>
    <recommendedName>
        <fullName evidence="3">Ketoreductase domain-containing protein</fullName>
    </recommendedName>
</protein>
<dbReference type="EMBL" id="JEMA01000571">
    <property type="protein sequence ID" value="KYF68448.1"/>
    <property type="molecule type" value="Genomic_DNA"/>
</dbReference>
<evidence type="ECO:0000256" key="2">
    <source>
        <dbReference type="ARBA" id="ARBA00023002"/>
    </source>
</evidence>
<dbReference type="InterPro" id="IPR057326">
    <property type="entry name" value="KR_dom"/>
</dbReference>
<organism evidence="4 5">
    <name type="scientific">Sorangium cellulosum</name>
    <name type="common">Polyangium cellulosum</name>
    <dbReference type="NCBI Taxonomy" id="56"/>
    <lineage>
        <taxon>Bacteria</taxon>
        <taxon>Pseudomonadati</taxon>
        <taxon>Myxococcota</taxon>
        <taxon>Polyangia</taxon>
        <taxon>Polyangiales</taxon>
        <taxon>Polyangiaceae</taxon>
        <taxon>Sorangium</taxon>
    </lineage>
</organism>
<dbReference type="Proteomes" id="UP000075260">
    <property type="component" value="Unassembled WGS sequence"/>
</dbReference>
<dbReference type="InterPro" id="IPR002347">
    <property type="entry name" value="SDR_fam"/>
</dbReference>
<dbReference type="GO" id="GO:0016491">
    <property type="term" value="F:oxidoreductase activity"/>
    <property type="evidence" value="ECO:0007669"/>
    <property type="project" value="UniProtKB-KW"/>
</dbReference>
<evidence type="ECO:0000259" key="3">
    <source>
        <dbReference type="SMART" id="SM00822"/>
    </source>
</evidence>
<dbReference type="GO" id="GO:0032787">
    <property type="term" value="P:monocarboxylic acid metabolic process"/>
    <property type="evidence" value="ECO:0007669"/>
    <property type="project" value="UniProtKB-ARBA"/>
</dbReference>
<dbReference type="RefSeq" id="WP_061609106.1">
    <property type="nucleotide sequence ID" value="NZ_JEMA01000571.1"/>
</dbReference>
<gene>
    <name evidence="4" type="ORF">BE15_10655</name>
</gene>
<name>A0A150QLA9_SORCE</name>
<accession>A0A150QLA9</accession>
<dbReference type="CDD" id="cd05233">
    <property type="entry name" value="SDR_c"/>
    <property type="match status" value="1"/>
</dbReference>
<dbReference type="OrthoDB" id="5290448at2"/>
<dbReference type="Gene3D" id="3.40.50.720">
    <property type="entry name" value="NAD(P)-binding Rossmann-like Domain"/>
    <property type="match status" value="1"/>
</dbReference>